<evidence type="ECO:0000256" key="3">
    <source>
        <dbReference type="ARBA" id="ARBA00023163"/>
    </source>
</evidence>
<keyword evidence="2 4" id="KW-0238">DNA-binding</keyword>
<dbReference type="SUPFAM" id="SSF48498">
    <property type="entry name" value="Tetracyclin repressor-like, C-terminal domain"/>
    <property type="match status" value="1"/>
</dbReference>
<dbReference type="PANTHER" id="PTHR30055:SF234">
    <property type="entry name" value="HTH-TYPE TRANSCRIPTIONAL REGULATOR BETI"/>
    <property type="match status" value="1"/>
</dbReference>
<dbReference type="InterPro" id="IPR025996">
    <property type="entry name" value="MT1864/Rv1816-like_C"/>
</dbReference>
<dbReference type="InterPro" id="IPR001647">
    <property type="entry name" value="HTH_TetR"/>
</dbReference>
<dbReference type="KEGG" id="mpau:ZMTM_24270"/>
<dbReference type="Gene3D" id="1.10.357.10">
    <property type="entry name" value="Tetracycline Repressor, domain 2"/>
    <property type="match status" value="1"/>
</dbReference>
<dbReference type="AlphaFoldDB" id="A0A8E4BXH4"/>
<protein>
    <submittedName>
        <fullName evidence="6">TetR family transcriptional regulator</fullName>
    </submittedName>
</protein>
<dbReference type="Proteomes" id="UP000826722">
    <property type="component" value="Chromosome"/>
</dbReference>
<reference evidence="6" key="1">
    <citation type="journal article" date="2021" name="Arch. Microbiol.">
        <title>Methyloradius palustris gen. nov., sp. nov., a methanol-oxidizing bacterium isolated from snow.</title>
        <authorList>
            <person name="Miyadera T."/>
            <person name="Kojima H."/>
            <person name="Fukui M."/>
        </authorList>
    </citation>
    <scope>NUCLEOTIDE SEQUENCE</scope>
    <source>
        <strain evidence="6">Zm11</strain>
    </source>
</reference>
<accession>A0A8E4BXH4</accession>
<dbReference type="PRINTS" id="PR00455">
    <property type="entry name" value="HTHTETR"/>
</dbReference>
<dbReference type="InterPro" id="IPR036271">
    <property type="entry name" value="Tet_transcr_reg_TetR-rel_C_sf"/>
</dbReference>
<dbReference type="GO" id="GO:0003700">
    <property type="term" value="F:DNA-binding transcription factor activity"/>
    <property type="evidence" value="ECO:0007669"/>
    <property type="project" value="TreeGrafter"/>
</dbReference>
<dbReference type="RefSeq" id="WP_221764184.1">
    <property type="nucleotide sequence ID" value="NZ_AP024110.1"/>
</dbReference>
<sequence length="214" mass="24429">MPPKHKTADERLQLHTSILDAARELFVERGVEATTMREIAKRIGYSPTALYLHFKDKDDILRALCETDFLALAAGLQSIIGIHDVRQRLSMLCDGYAEFALSHPNHYRLMFMTPQPVIDKTELKMIHRGNPEQDAYAQLKSIVQDAFEGGHFRPELTNVDLISQTLWAGIHGACSLQISKGNDDWVEWRPIAERIQMMRETLMIGILRADQTKM</sequence>
<dbReference type="PROSITE" id="PS50977">
    <property type="entry name" value="HTH_TETR_2"/>
    <property type="match status" value="1"/>
</dbReference>
<evidence type="ECO:0000259" key="5">
    <source>
        <dbReference type="PROSITE" id="PS50977"/>
    </source>
</evidence>
<feature type="domain" description="HTH tetR-type" evidence="5">
    <location>
        <begin position="12"/>
        <end position="72"/>
    </location>
</feature>
<dbReference type="EMBL" id="AP024110">
    <property type="protein sequence ID" value="BCM26168.1"/>
    <property type="molecule type" value="Genomic_DNA"/>
</dbReference>
<dbReference type="PANTHER" id="PTHR30055">
    <property type="entry name" value="HTH-TYPE TRANSCRIPTIONAL REGULATOR RUTR"/>
    <property type="match status" value="1"/>
</dbReference>
<evidence type="ECO:0000256" key="1">
    <source>
        <dbReference type="ARBA" id="ARBA00023015"/>
    </source>
</evidence>
<dbReference type="Pfam" id="PF00440">
    <property type="entry name" value="TetR_N"/>
    <property type="match status" value="1"/>
</dbReference>
<keyword evidence="3" id="KW-0804">Transcription</keyword>
<dbReference type="GO" id="GO:0000976">
    <property type="term" value="F:transcription cis-regulatory region binding"/>
    <property type="evidence" value="ECO:0007669"/>
    <property type="project" value="TreeGrafter"/>
</dbReference>
<dbReference type="InterPro" id="IPR009057">
    <property type="entry name" value="Homeodomain-like_sf"/>
</dbReference>
<proteinExistence type="predicted"/>
<gene>
    <name evidence="6" type="ORF">ZMTM_24270</name>
</gene>
<evidence type="ECO:0000313" key="6">
    <source>
        <dbReference type="EMBL" id="BCM26168.1"/>
    </source>
</evidence>
<keyword evidence="1" id="KW-0805">Transcription regulation</keyword>
<dbReference type="SUPFAM" id="SSF46689">
    <property type="entry name" value="Homeodomain-like"/>
    <property type="match status" value="1"/>
</dbReference>
<evidence type="ECO:0000256" key="2">
    <source>
        <dbReference type="ARBA" id="ARBA00023125"/>
    </source>
</evidence>
<dbReference type="InterPro" id="IPR050109">
    <property type="entry name" value="HTH-type_TetR-like_transc_reg"/>
</dbReference>
<evidence type="ECO:0000256" key="4">
    <source>
        <dbReference type="PROSITE-ProRule" id="PRU00335"/>
    </source>
</evidence>
<feature type="DNA-binding region" description="H-T-H motif" evidence="4">
    <location>
        <begin position="35"/>
        <end position="54"/>
    </location>
</feature>
<dbReference type="Pfam" id="PF13305">
    <property type="entry name" value="TetR_C_33"/>
    <property type="match status" value="1"/>
</dbReference>
<organism evidence="6 7">
    <name type="scientific">Methyloradius palustris</name>
    <dbReference type="NCBI Taxonomy" id="2778876"/>
    <lineage>
        <taxon>Bacteria</taxon>
        <taxon>Pseudomonadati</taxon>
        <taxon>Pseudomonadota</taxon>
        <taxon>Betaproteobacteria</taxon>
        <taxon>Nitrosomonadales</taxon>
        <taxon>Methylophilaceae</taxon>
        <taxon>Methyloradius</taxon>
    </lineage>
</organism>
<name>A0A8E4BXH4_9PROT</name>
<keyword evidence="7" id="KW-1185">Reference proteome</keyword>
<evidence type="ECO:0000313" key="7">
    <source>
        <dbReference type="Proteomes" id="UP000826722"/>
    </source>
</evidence>